<name>A0ABX6KA82_SALCS</name>
<proteinExistence type="predicted"/>
<keyword evidence="2" id="KW-0732">Signal</keyword>
<feature type="domain" description="DUF4124" evidence="3">
    <location>
        <begin position="9"/>
        <end position="59"/>
    </location>
</feature>
<feature type="compositionally biased region" description="Low complexity" evidence="1">
    <location>
        <begin position="60"/>
        <end position="71"/>
    </location>
</feature>
<feature type="signal peptide" evidence="2">
    <location>
        <begin position="1"/>
        <end position="17"/>
    </location>
</feature>
<gene>
    <name evidence="4" type="ORF">HBA18_12895</name>
</gene>
<evidence type="ECO:0000313" key="4">
    <source>
        <dbReference type="EMBL" id="QIR07176.1"/>
    </source>
</evidence>
<accession>A0ABX6KA82</accession>
<dbReference type="Proteomes" id="UP000501408">
    <property type="component" value="Chromosome 1"/>
</dbReference>
<reference evidence="4 5" key="1">
    <citation type="submission" date="2020-03" db="EMBL/GenBank/DDBJ databases">
        <title>Genome mining reveals the biosynthetic pathways of PHA and ectoines of the halophilic strain Salinivibrio costicola M318 isolated from fermented shrimp paste.</title>
        <authorList>
            <person name="Doan T.V."/>
            <person name="Tran L.T."/>
            <person name="Trieu T.A."/>
            <person name="Nguyen Q.V."/>
            <person name="Quach T.N."/>
            <person name="Phi T.Q."/>
            <person name="Kumar S."/>
        </authorList>
    </citation>
    <scope>NUCLEOTIDE SEQUENCE [LARGE SCALE GENOMIC DNA]</scope>
    <source>
        <strain evidence="4 5">M318</strain>
    </source>
</reference>
<dbReference type="EMBL" id="CP050266">
    <property type="protein sequence ID" value="QIR07176.1"/>
    <property type="molecule type" value="Genomic_DNA"/>
</dbReference>
<dbReference type="InterPro" id="IPR013783">
    <property type="entry name" value="Ig-like_fold"/>
</dbReference>
<keyword evidence="5" id="KW-1185">Reference proteome</keyword>
<protein>
    <submittedName>
        <fullName evidence="4">DUF4124 domain-containing protein</fullName>
    </submittedName>
</protein>
<organism evidence="4 5">
    <name type="scientific">Salinivibrio costicola</name>
    <name type="common">Vibrio costicola</name>
    <dbReference type="NCBI Taxonomy" id="51367"/>
    <lineage>
        <taxon>Bacteria</taxon>
        <taxon>Pseudomonadati</taxon>
        <taxon>Pseudomonadota</taxon>
        <taxon>Gammaproteobacteria</taxon>
        <taxon>Vibrionales</taxon>
        <taxon>Vibrionaceae</taxon>
        <taxon>Salinivibrio</taxon>
    </lineage>
</organism>
<feature type="chain" id="PRO_5046444390" evidence="2">
    <location>
        <begin position="18"/>
        <end position="185"/>
    </location>
</feature>
<feature type="region of interest" description="Disordered" evidence="1">
    <location>
        <begin position="50"/>
        <end position="71"/>
    </location>
</feature>
<dbReference type="InterPro" id="IPR025392">
    <property type="entry name" value="DUF4124"/>
</dbReference>
<evidence type="ECO:0000313" key="5">
    <source>
        <dbReference type="Proteomes" id="UP000501408"/>
    </source>
</evidence>
<evidence type="ECO:0000256" key="2">
    <source>
        <dbReference type="SAM" id="SignalP"/>
    </source>
</evidence>
<evidence type="ECO:0000259" key="3">
    <source>
        <dbReference type="Pfam" id="PF13511"/>
    </source>
</evidence>
<dbReference type="RefSeq" id="WP_167314934.1">
    <property type="nucleotide sequence ID" value="NZ_CP050266.1"/>
</dbReference>
<dbReference type="Gene3D" id="2.60.40.10">
    <property type="entry name" value="Immunoglobulins"/>
    <property type="match status" value="1"/>
</dbReference>
<evidence type="ECO:0000256" key="1">
    <source>
        <dbReference type="SAM" id="MobiDB-lite"/>
    </source>
</evidence>
<sequence length="185" mass="20086">MKWLLVTWLLITLPCAATSVYQWTDAQGVLHLSDTRPVGEMSVTEYTVTSFTPSTPPVSPSSSLTPASPSTEPDIAVALSLLHPAEGATLRSNPGKLTVSASVRPVHAATESVVLLLDGAKVALSPQQTTQQDQRTLHWSIEPVDRGTHTVQVQYIENGKVIASSPVHRFFLHRAHLNQPSRQTH</sequence>
<dbReference type="Pfam" id="PF13511">
    <property type="entry name" value="DUF4124"/>
    <property type="match status" value="1"/>
</dbReference>